<dbReference type="AlphaFoldDB" id="A0A9P6FTG6"/>
<name>A0A9P6FTG6_9FUNG</name>
<organism evidence="4 5">
    <name type="scientific">Lunasporangiospora selenospora</name>
    <dbReference type="NCBI Taxonomy" id="979761"/>
    <lineage>
        <taxon>Eukaryota</taxon>
        <taxon>Fungi</taxon>
        <taxon>Fungi incertae sedis</taxon>
        <taxon>Mucoromycota</taxon>
        <taxon>Mortierellomycotina</taxon>
        <taxon>Mortierellomycetes</taxon>
        <taxon>Mortierellales</taxon>
        <taxon>Mortierellaceae</taxon>
        <taxon>Lunasporangiospora</taxon>
    </lineage>
</organism>
<feature type="compositionally biased region" description="Polar residues" evidence="2">
    <location>
        <begin position="1067"/>
        <end position="1080"/>
    </location>
</feature>
<comment type="caution">
    <text evidence="4">The sequence shown here is derived from an EMBL/GenBank/DDBJ whole genome shotgun (WGS) entry which is preliminary data.</text>
</comment>
<feature type="region of interest" description="Disordered" evidence="2">
    <location>
        <begin position="548"/>
        <end position="605"/>
    </location>
</feature>
<dbReference type="Pfam" id="PF12814">
    <property type="entry name" value="Mcp5_PH"/>
    <property type="match status" value="1"/>
</dbReference>
<feature type="region of interest" description="Disordered" evidence="2">
    <location>
        <begin position="459"/>
        <end position="518"/>
    </location>
</feature>
<accession>A0A9P6FTG6</accession>
<feature type="region of interest" description="Disordered" evidence="2">
    <location>
        <begin position="639"/>
        <end position="726"/>
    </location>
</feature>
<dbReference type="GO" id="GO:0032065">
    <property type="term" value="P:maintenance of protein location in cell cortex"/>
    <property type="evidence" value="ECO:0007669"/>
    <property type="project" value="InterPro"/>
</dbReference>
<feature type="compositionally biased region" description="Low complexity" evidence="2">
    <location>
        <begin position="1096"/>
        <end position="1114"/>
    </location>
</feature>
<evidence type="ECO:0000313" key="5">
    <source>
        <dbReference type="Proteomes" id="UP000780801"/>
    </source>
</evidence>
<feature type="region of interest" description="Disordered" evidence="2">
    <location>
        <begin position="320"/>
        <end position="390"/>
    </location>
</feature>
<sequence>MSSQPSVNDAGFPLQIQEELLNQVRYWTSQAEMKEKLNQEYDTKIQEQERIIDALNKQRRLREENEERQKEDQWNLELQNQELRTHNSDLQQQVSKSNHENTKLQRTITTATEQMEQLKDKEEKTAQQLELAKTRHEQEITNMRKHTTNLQRDKIELTKKVEDVADTLEQAQQKLAKKEAALEALTLSSSKADQDGSSASDSTGSGTTGAKNAKAGSAGAGNESTGADNSSSVGGGSAAAGTLATALGPKAASLARETSFAHQHGVINELKAKLEKEVAEKQELLTVKEELLTEKEELVKMLADREETIETMRLEGVSAFESAGSSTHSRHASKQPSRSALHGDESDLDDVDDVNALSADRTHDRNMTLTDDGSFTHEYSHGRGSPFSSGGLFAELAQAQAQKPQALPAPPKPECNDQEIMTEPIESWIHTVPGVKSIVPTGEKETQITPIKEELPEMVEKSTETVMETDEKSTETKIEMTEKSTETETEPKTEMAEKSTETDKEVVESKSEPVTEEVEHASIAPAVVAAAAATVATSAVVSALDISSAPKDQSVSTAERVEGEEAEPTPTPVPRAAVSDAALDEERRHTCDMSSSNRNETTLTSQLLGTTVDEAEDELHATGDDLLDEDDSEFRVSIGSAFGSKGRSGVETGRIQPVRTDDKGTTSVQESKERPTSLTATSGVSKEAIEATESTEGAAAVRTIPAGSEDQRQSQLILDGTGKPSTTVVSVTSQTTYTFEQDNGSGDASQQQQQQQQQQPSQTLVIPSQNIQYQHIIVDSTGATVGREKDYRSPTESISTISTDYRSNGVNGRNYRHARGATGHGRTDSVSSTAENLPTDPTMIQLVTQTMIGDYLWKFTRRRMTNMMNERIHRRYVWVHPYTKTLYWSLNNPGADGGASVQKCKSASILAVYQIADEPISGGNGHPDLPNVSLLVKTTSRNLKLKAPSREKHELWLQSISYLLSRPPSPEPDSPDTQTWESSAQVSNSHQQHQSHRYRHQRGSSVNLPGSSSGTHATTSPTHDTIHSLRSTDKNGSFVRRRGSLSRLQNLFVAGGSNGNGHGHPVNGSSTGVSRVSFSRESGEKGRTASPIPGATLHHTSSGSSSPTKPSGLGSNHGPDHGLLTVGGKGLLNGGSILAKAEQEMREGQQQQQQRAKAPTNDLGRVGNEGVIALAEATPL</sequence>
<dbReference type="SUPFAM" id="SSF50729">
    <property type="entry name" value="PH domain-like"/>
    <property type="match status" value="1"/>
</dbReference>
<feature type="region of interest" description="Disordered" evidence="2">
    <location>
        <begin position="818"/>
        <end position="837"/>
    </location>
</feature>
<keyword evidence="1" id="KW-0175">Coiled coil</keyword>
<feature type="compositionally biased region" description="Low complexity" evidence="2">
    <location>
        <begin position="750"/>
        <end position="759"/>
    </location>
</feature>
<evidence type="ECO:0000256" key="2">
    <source>
        <dbReference type="SAM" id="MobiDB-lite"/>
    </source>
</evidence>
<feature type="region of interest" description="Disordered" evidence="2">
    <location>
        <begin position="738"/>
        <end position="763"/>
    </location>
</feature>
<feature type="region of interest" description="Disordered" evidence="2">
    <location>
        <begin position="1142"/>
        <end position="1167"/>
    </location>
</feature>
<feature type="compositionally biased region" description="Low complexity" evidence="2">
    <location>
        <begin position="982"/>
        <end position="992"/>
    </location>
</feature>
<feature type="compositionally biased region" description="Basic residues" evidence="2">
    <location>
        <begin position="993"/>
        <end position="1002"/>
    </location>
</feature>
<proteinExistence type="predicted"/>
<dbReference type="GO" id="GO:0015631">
    <property type="term" value="F:tubulin binding"/>
    <property type="evidence" value="ECO:0007669"/>
    <property type="project" value="TreeGrafter"/>
</dbReference>
<dbReference type="OrthoDB" id="2149224at2759"/>
<feature type="region of interest" description="Disordered" evidence="2">
    <location>
        <begin position="187"/>
        <end position="239"/>
    </location>
</feature>
<dbReference type="InterPro" id="IPR024774">
    <property type="entry name" value="PH_dom-Mcp5-type"/>
</dbReference>
<keyword evidence="5" id="KW-1185">Reference proteome</keyword>
<dbReference type="GO" id="GO:0000226">
    <property type="term" value="P:microtubule cytoskeleton organization"/>
    <property type="evidence" value="ECO:0007669"/>
    <property type="project" value="TreeGrafter"/>
</dbReference>
<feature type="region of interest" description="Disordered" evidence="2">
    <location>
        <begin position="1055"/>
        <end position="1129"/>
    </location>
</feature>
<dbReference type="PANTHER" id="PTHR28190:SF1">
    <property type="entry name" value="NUCLEAR MIGRATION PROTEIN NUM1"/>
    <property type="match status" value="1"/>
</dbReference>
<evidence type="ECO:0000259" key="3">
    <source>
        <dbReference type="Pfam" id="PF12814"/>
    </source>
</evidence>
<dbReference type="InterPro" id="IPR053005">
    <property type="entry name" value="Nuclear_Pos-Cytoskel_Interact"/>
</dbReference>
<feature type="coiled-coil region" evidence="1">
    <location>
        <begin position="267"/>
        <end position="308"/>
    </location>
</feature>
<dbReference type="Proteomes" id="UP000780801">
    <property type="component" value="Unassembled WGS sequence"/>
</dbReference>
<evidence type="ECO:0000313" key="4">
    <source>
        <dbReference type="EMBL" id="KAF9580476.1"/>
    </source>
</evidence>
<feature type="compositionally biased region" description="Polar residues" evidence="2">
    <location>
        <begin position="592"/>
        <end position="605"/>
    </location>
</feature>
<dbReference type="GO" id="GO:0005938">
    <property type="term" value="C:cell cortex"/>
    <property type="evidence" value="ECO:0007669"/>
    <property type="project" value="InterPro"/>
</dbReference>
<feature type="compositionally biased region" description="Low complexity" evidence="2">
    <location>
        <begin position="187"/>
        <end position="232"/>
    </location>
</feature>
<evidence type="ECO:0000256" key="1">
    <source>
        <dbReference type="SAM" id="Coils"/>
    </source>
</evidence>
<feature type="domain" description="Pleckstrin homology" evidence="3">
    <location>
        <begin position="843"/>
        <end position="965"/>
    </location>
</feature>
<gene>
    <name evidence="4" type="ORF">BGW38_002873</name>
</gene>
<feature type="compositionally biased region" description="Polar residues" evidence="2">
    <location>
        <begin position="1006"/>
        <end position="1023"/>
    </location>
</feature>
<dbReference type="EMBL" id="JAABOA010002040">
    <property type="protein sequence ID" value="KAF9580476.1"/>
    <property type="molecule type" value="Genomic_DNA"/>
</dbReference>
<protein>
    <recommendedName>
        <fullName evidence="3">Pleckstrin homology domain-containing protein</fullName>
    </recommendedName>
</protein>
<feature type="compositionally biased region" description="Polar residues" evidence="2">
    <location>
        <begin position="739"/>
        <end position="749"/>
    </location>
</feature>
<reference evidence="4" key="1">
    <citation type="journal article" date="2020" name="Fungal Divers.">
        <title>Resolving the Mortierellaceae phylogeny through synthesis of multi-gene phylogenetics and phylogenomics.</title>
        <authorList>
            <person name="Vandepol N."/>
            <person name="Liber J."/>
            <person name="Desiro A."/>
            <person name="Na H."/>
            <person name="Kennedy M."/>
            <person name="Barry K."/>
            <person name="Grigoriev I.V."/>
            <person name="Miller A.N."/>
            <person name="O'Donnell K."/>
            <person name="Stajich J.E."/>
            <person name="Bonito G."/>
        </authorList>
    </citation>
    <scope>NUCLEOTIDE SEQUENCE</scope>
    <source>
        <strain evidence="4">KOD1015</strain>
    </source>
</reference>
<feature type="region of interest" description="Disordered" evidence="2">
    <location>
        <begin position="966"/>
        <end position="1038"/>
    </location>
</feature>
<feature type="compositionally biased region" description="Basic and acidic residues" evidence="2">
    <location>
        <begin position="1024"/>
        <end position="1033"/>
    </location>
</feature>
<dbReference type="GO" id="GO:0005739">
    <property type="term" value="C:mitochondrion"/>
    <property type="evidence" value="ECO:0007669"/>
    <property type="project" value="TreeGrafter"/>
</dbReference>
<dbReference type="GO" id="GO:0005543">
    <property type="term" value="F:phospholipid binding"/>
    <property type="evidence" value="ECO:0007669"/>
    <property type="project" value="InterPro"/>
</dbReference>
<feature type="compositionally biased region" description="Basic and acidic residues" evidence="2">
    <location>
        <begin position="659"/>
        <end position="675"/>
    </location>
</feature>
<dbReference type="PANTHER" id="PTHR28190">
    <property type="entry name" value="NUCLEAR MIGRATION PROTEIN NUM1"/>
    <property type="match status" value="1"/>
</dbReference>